<reference evidence="1" key="1">
    <citation type="submission" date="2014-05" db="EMBL/GenBank/DDBJ databases">
        <authorList>
            <person name="Chronopoulou M."/>
        </authorList>
    </citation>
    <scope>NUCLEOTIDE SEQUENCE</scope>
    <source>
        <tissue evidence="1">Whole organism</tissue>
    </source>
</reference>
<accession>A0A0K2SYN7</accession>
<evidence type="ECO:0000313" key="1">
    <source>
        <dbReference type="EMBL" id="CDW18853.1"/>
    </source>
</evidence>
<organism evidence="1">
    <name type="scientific">Lepeophtheirus salmonis</name>
    <name type="common">Salmon louse</name>
    <name type="synonym">Caligus salmonis</name>
    <dbReference type="NCBI Taxonomy" id="72036"/>
    <lineage>
        <taxon>Eukaryota</taxon>
        <taxon>Metazoa</taxon>
        <taxon>Ecdysozoa</taxon>
        <taxon>Arthropoda</taxon>
        <taxon>Crustacea</taxon>
        <taxon>Multicrustacea</taxon>
        <taxon>Hexanauplia</taxon>
        <taxon>Copepoda</taxon>
        <taxon>Siphonostomatoida</taxon>
        <taxon>Caligidae</taxon>
        <taxon>Lepeophtheirus</taxon>
    </lineage>
</organism>
<proteinExistence type="predicted"/>
<name>A0A0K2SYN7_LEPSM</name>
<dbReference type="EMBL" id="HACA01001492">
    <property type="protein sequence ID" value="CDW18853.1"/>
    <property type="molecule type" value="Transcribed_RNA"/>
</dbReference>
<dbReference type="AlphaFoldDB" id="A0A0K2SYN7"/>
<protein>
    <submittedName>
        <fullName evidence="1">Uncharacterized protein</fullName>
    </submittedName>
</protein>
<sequence length="106" mass="12179">MIERVCRIFKTPIRTRQANWFLSLPLILQGIIMKPGANSMPPFTVVTGTEIMILRTIIDNQSSTNQCISNVLAKHFRSIDFFSLFQQEPTTLLNLCIFPYFIAWIG</sequence>